<dbReference type="RefSeq" id="XP_024693993.1">
    <property type="nucleotide sequence ID" value="XM_024832632.1"/>
</dbReference>
<comment type="caution">
    <text evidence="1">The sequence shown here is derived from an EMBL/GenBank/DDBJ whole genome shotgun (WGS) entry which is preliminary data.</text>
</comment>
<dbReference type="Proteomes" id="UP000234254">
    <property type="component" value="Unassembled WGS sequence"/>
</dbReference>
<protein>
    <submittedName>
        <fullName evidence="1">Uncharacterized protein</fullName>
    </submittedName>
</protein>
<proteinExistence type="predicted"/>
<dbReference type="GeneID" id="36540154"/>
<reference evidence="1" key="1">
    <citation type="submission" date="2016-12" db="EMBL/GenBank/DDBJ databases">
        <title>The genomes of Aspergillus section Nigri reveals drivers in fungal speciation.</title>
        <authorList>
            <consortium name="DOE Joint Genome Institute"/>
            <person name="Vesth T.C."/>
            <person name="Nybo J."/>
            <person name="Theobald S."/>
            <person name="Brandl J."/>
            <person name="Frisvad J.C."/>
            <person name="Nielsen K.F."/>
            <person name="Lyhne E.K."/>
            <person name="Kogle M.E."/>
            <person name="Kuo A."/>
            <person name="Riley R."/>
            <person name="Clum A."/>
            <person name="Nolan M."/>
            <person name="Lipzen A."/>
            <person name="Salamov A."/>
            <person name="Henrissat B."/>
            <person name="Wiebenga A."/>
            <person name="De vries R.P."/>
            <person name="Grigoriev I.V."/>
            <person name="Mortensen U.H."/>
            <person name="Andersen M.R."/>
            <person name="Baker S.E."/>
        </authorList>
    </citation>
    <scope>NUCLEOTIDE SEQUENCE</scope>
    <source>
        <strain evidence="1">IBT 28561</strain>
    </source>
</reference>
<gene>
    <name evidence="1" type="ORF">P168DRAFT_122894</name>
</gene>
<dbReference type="EMBL" id="MSFM01000004">
    <property type="protein sequence ID" value="PKY05399.1"/>
    <property type="molecule type" value="Genomic_DNA"/>
</dbReference>
<dbReference type="AlphaFoldDB" id="A0A2I1D6B0"/>
<name>A0A2I1D6B0_ASPC2</name>
<keyword evidence="2" id="KW-1185">Reference proteome</keyword>
<dbReference type="VEuPathDB" id="FungiDB:P168DRAFT_122894"/>
<organism evidence="1 2">
    <name type="scientific">Aspergillus campestris (strain IBT 28561)</name>
    <dbReference type="NCBI Taxonomy" id="1392248"/>
    <lineage>
        <taxon>Eukaryota</taxon>
        <taxon>Fungi</taxon>
        <taxon>Dikarya</taxon>
        <taxon>Ascomycota</taxon>
        <taxon>Pezizomycotina</taxon>
        <taxon>Eurotiomycetes</taxon>
        <taxon>Eurotiomycetidae</taxon>
        <taxon>Eurotiales</taxon>
        <taxon>Aspergillaceae</taxon>
        <taxon>Aspergillus</taxon>
        <taxon>Aspergillus subgen. Circumdati</taxon>
    </lineage>
</organism>
<sequence length="94" mass="10821">MWRCISWLDCGFRPPPPFSSQALRLSGVMHCHHRPSLSCPLFFLLLLLPLFHPPQPIFLSLPRSLCIRLLFIIPCSESHRPSNLLLPYFPTLVS</sequence>
<evidence type="ECO:0000313" key="1">
    <source>
        <dbReference type="EMBL" id="PKY05399.1"/>
    </source>
</evidence>
<accession>A0A2I1D6B0</accession>
<evidence type="ECO:0000313" key="2">
    <source>
        <dbReference type="Proteomes" id="UP000234254"/>
    </source>
</evidence>